<organism evidence="5 6">
    <name type="scientific">Bradyrhizobium ottawaense</name>
    <dbReference type="NCBI Taxonomy" id="931866"/>
    <lineage>
        <taxon>Bacteria</taxon>
        <taxon>Pseudomonadati</taxon>
        <taxon>Pseudomonadota</taxon>
        <taxon>Alphaproteobacteria</taxon>
        <taxon>Hyphomicrobiales</taxon>
        <taxon>Nitrobacteraceae</taxon>
        <taxon>Bradyrhizobium</taxon>
    </lineage>
</organism>
<dbReference type="Proteomes" id="UP000215703">
    <property type="component" value="Chromosome"/>
</dbReference>
<dbReference type="SMART" id="SM00342">
    <property type="entry name" value="HTH_ARAC"/>
    <property type="match status" value="1"/>
</dbReference>
<dbReference type="PANTHER" id="PTHR46796:SF14">
    <property type="entry name" value="TRANSCRIPTIONAL REGULATORY PROTEIN"/>
    <property type="match status" value="1"/>
</dbReference>
<dbReference type="AlphaFoldDB" id="A0A2U8PGI5"/>
<accession>A0A2U8PGI5</accession>
<dbReference type="GO" id="GO:0043565">
    <property type="term" value="F:sequence-specific DNA binding"/>
    <property type="evidence" value="ECO:0007669"/>
    <property type="project" value="InterPro"/>
</dbReference>
<dbReference type="OrthoDB" id="9793400at2"/>
<feature type="region of interest" description="Disordered" evidence="4">
    <location>
        <begin position="1"/>
        <end position="60"/>
    </location>
</feature>
<dbReference type="GO" id="GO:0003700">
    <property type="term" value="F:DNA-binding transcription factor activity"/>
    <property type="evidence" value="ECO:0007669"/>
    <property type="project" value="InterPro"/>
</dbReference>
<dbReference type="InterPro" id="IPR050204">
    <property type="entry name" value="AraC_XylS_family_regulators"/>
</dbReference>
<protein>
    <submittedName>
        <fullName evidence="5">AraC family transcriptional regulator</fullName>
    </submittedName>
</protein>
<dbReference type="Pfam" id="PF12833">
    <property type="entry name" value="HTH_18"/>
    <property type="match status" value="1"/>
</dbReference>
<keyword evidence="3" id="KW-0804">Transcription</keyword>
<gene>
    <name evidence="5" type="ORF">CIT37_35795</name>
</gene>
<evidence type="ECO:0000256" key="4">
    <source>
        <dbReference type="SAM" id="MobiDB-lite"/>
    </source>
</evidence>
<evidence type="ECO:0000256" key="1">
    <source>
        <dbReference type="ARBA" id="ARBA00023015"/>
    </source>
</evidence>
<name>A0A2U8PGI5_9BRAD</name>
<dbReference type="InterPro" id="IPR018060">
    <property type="entry name" value="HTH_AraC"/>
</dbReference>
<dbReference type="InterPro" id="IPR020449">
    <property type="entry name" value="Tscrpt_reg_AraC-type_HTH"/>
</dbReference>
<keyword evidence="1" id="KW-0805">Transcription regulation</keyword>
<dbReference type="KEGG" id="bot:CIT37_35795"/>
<evidence type="ECO:0000256" key="2">
    <source>
        <dbReference type="ARBA" id="ARBA00023125"/>
    </source>
</evidence>
<dbReference type="InterPro" id="IPR009057">
    <property type="entry name" value="Homeodomain-like_sf"/>
</dbReference>
<dbReference type="PRINTS" id="PR00032">
    <property type="entry name" value="HTHARAC"/>
</dbReference>
<proteinExistence type="predicted"/>
<dbReference type="InterPro" id="IPR018062">
    <property type="entry name" value="HTH_AraC-typ_CS"/>
</dbReference>
<sequence>MASHRPASRPRRRQRKSPSEGSTPMSEPISHDSAHENPSAASGERQGRSTSAEQRSADAEMARVLHTEPIRMALDPSGAAIAHWKHDPLHDVVEPMSDHVIMAYNGRVQHVERRSGKSLSKGTFRPGAVIIIPEGSSSRWDIPKPVDVVQLYLPTTTLARVAREADATTVVDLRERTGHPDPVTSRLLLSAADGLEGNSALDTLFRHQLIDLLATRLLAAHTASPTAFQPIIGGLSPNVLLRAIERLRSDSDADVSLAALASDAGLSRSHFCRAFKESTGLSPHAWLRQYRLEQAMNMLRDTDTSIVSVAAELGYASQTAFAAAFRRLTGETPTDWRRGAR</sequence>
<keyword evidence="2" id="KW-0238">DNA-binding</keyword>
<evidence type="ECO:0000313" key="6">
    <source>
        <dbReference type="Proteomes" id="UP000215703"/>
    </source>
</evidence>
<reference evidence="5 6" key="1">
    <citation type="journal article" date="2014" name="Int. J. Syst. Evol. Microbiol.">
        <title>Bradyrhizobium ottawaense sp. nov., a symbiotic nitrogen fixing bacterium from root nodules of soybeans in Canada.</title>
        <authorList>
            <person name="Yu X."/>
            <person name="Cloutier S."/>
            <person name="Tambong J.T."/>
            <person name="Bromfield E.S."/>
        </authorList>
    </citation>
    <scope>NUCLEOTIDE SEQUENCE [LARGE SCALE GENOMIC DNA]</scope>
    <source>
        <strain evidence="5 6">OO99</strain>
    </source>
</reference>
<dbReference type="PANTHER" id="PTHR46796">
    <property type="entry name" value="HTH-TYPE TRANSCRIPTIONAL ACTIVATOR RHAS-RELATED"/>
    <property type="match status" value="1"/>
</dbReference>
<evidence type="ECO:0000256" key="3">
    <source>
        <dbReference type="ARBA" id="ARBA00023163"/>
    </source>
</evidence>
<dbReference type="EMBL" id="CP029425">
    <property type="protein sequence ID" value="AWL96892.1"/>
    <property type="molecule type" value="Genomic_DNA"/>
</dbReference>
<reference evidence="5 6" key="2">
    <citation type="journal article" date="2017" name="Syst. Appl. Microbiol.">
        <title>Soybeans inoculated with root zone soils of Canadian native legumes harbour diverse and novel Bradyrhizobium spp. that possess agricultural potential.</title>
        <authorList>
            <person name="Bromfield E.S.P."/>
            <person name="Cloutier S."/>
            <person name="Tambong J.T."/>
            <person name="Tran Thi T.V."/>
        </authorList>
    </citation>
    <scope>NUCLEOTIDE SEQUENCE [LARGE SCALE GENOMIC DNA]</scope>
    <source>
        <strain evidence="5 6">OO99</strain>
    </source>
</reference>
<dbReference type="PROSITE" id="PS01124">
    <property type="entry name" value="HTH_ARAC_FAMILY_2"/>
    <property type="match status" value="1"/>
</dbReference>
<dbReference type="Gene3D" id="1.10.10.60">
    <property type="entry name" value="Homeodomain-like"/>
    <property type="match status" value="2"/>
</dbReference>
<dbReference type="PROSITE" id="PS00041">
    <property type="entry name" value="HTH_ARAC_FAMILY_1"/>
    <property type="match status" value="1"/>
</dbReference>
<dbReference type="SUPFAM" id="SSF46689">
    <property type="entry name" value="Homeodomain-like"/>
    <property type="match status" value="2"/>
</dbReference>
<evidence type="ECO:0000313" key="5">
    <source>
        <dbReference type="EMBL" id="AWL96892.1"/>
    </source>
</evidence>
<feature type="compositionally biased region" description="Basic residues" evidence="4">
    <location>
        <begin position="1"/>
        <end position="16"/>
    </location>
</feature>